<dbReference type="PANTHER" id="PTHR23079">
    <property type="entry name" value="RNA-DEPENDENT RNA POLYMERASE"/>
    <property type="match status" value="1"/>
</dbReference>
<dbReference type="GO" id="GO:0003723">
    <property type="term" value="F:RNA binding"/>
    <property type="evidence" value="ECO:0007669"/>
    <property type="project" value="UniProtKB-KW"/>
</dbReference>
<evidence type="ECO:0000256" key="1">
    <source>
        <dbReference type="RuleBase" id="RU363098"/>
    </source>
</evidence>
<dbReference type="GO" id="GO:0003968">
    <property type="term" value="F:RNA-directed RNA polymerase activity"/>
    <property type="evidence" value="ECO:0007669"/>
    <property type="project" value="UniProtKB-KW"/>
</dbReference>
<evidence type="ECO:0000313" key="4">
    <source>
        <dbReference type="Proteomes" id="UP000015241"/>
    </source>
</evidence>
<keyword evidence="1" id="KW-0696">RNA-directed RNA polymerase</keyword>
<dbReference type="EMBL" id="KE504174">
    <property type="protein sequence ID" value="EPS97661.1"/>
    <property type="molecule type" value="Genomic_DNA"/>
</dbReference>
<dbReference type="InterPro" id="IPR007855">
    <property type="entry name" value="RDRP"/>
</dbReference>
<keyword evidence="1" id="KW-0808">Transferase</keyword>
<gene>
    <name evidence="3" type="ORF">FOMPIDRAFT_49751</name>
</gene>
<feature type="domain" description="RDRP core" evidence="2">
    <location>
        <begin position="128"/>
        <end position="753"/>
    </location>
</feature>
<dbReference type="InParanoid" id="S8DWZ7"/>
<keyword evidence="1" id="KW-0694">RNA-binding</keyword>
<dbReference type="GO" id="GO:0030422">
    <property type="term" value="P:siRNA processing"/>
    <property type="evidence" value="ECO:0007669"/>
    <property type="project" value="TreeGrafter"/>
</dbReference>
<reference evidence="3 4" key="1">
    <citation type="journal article" date="2012" name="Science">
        <title>The Paleozoic origin of enzymatic lignin decomposition reconstructed from 31 fungal genomes.</title>
        <authorList>
            <person name="Floudas D."/>
            <person name="Binder M."/>
            <person name="Riley R."/>
            <person name="Barry K."/>
            <person name="Blanchette R.A."/>
            <person name="Henrissat B."/>
            <person name="Martinez A.T."/>
            <person name="Otillar R."/>
            <person name="Spatafora J.W."/>
            <person name="Yadav J.S."/>
            <person name="Aerts A."/>
            <person name="Benoit I."/>
            <person name="Boyd A."/>
            <person name="Carlson A."/>
            <person name="Copeland A."/>
            <person name="Coutinho P.M."/>
            <person name="de Vries R.P."/>
            <person name="Ferreira P."/>
            <person name="Findley K."/>
            <person name="Foster B."/>
            <person name="Gaskell J."/>
            <person name="Glotzer D."/>
            <person name="Gorecki P."/>
            <person name="Heitman J."/>
            <person name="Hesse C."/>
            <person name="Hori C."/>
            <person name="Igarashi K."/>
            <person name="Jurgens J.A."/>
            <person name="Kallen N."/>
            <person name="Kersten P."/>
            <person name="Kohler A."/>
            <person name="Kuees U."/>
            <person name="Kumar T.K.A."/>
            <person name="Kuo A."/>
            <person name="LaButti K."/>
            <person name="Larrondo L.F."/>
            <person name="Lindquist E."/>
            <person name="Ling A."/>
            <person name="Lombard V."/>
            <person name="Lucas S."/>
            <person name="Lundell T."/>
            <person name="Martin R."/>
            <person name="McLaughlin D.J."/>
            <person name="Morgenstern I."/>
            <person name="Morin E."/>
            <person name="Murat C."/>
            <person name="Nagy L.G."/>
            <person name="Nolan M."/>
            <person name="Ohm R.A."/>
            <person name="Patyshakuliyeva A."/>
            <person name="Rokas A."/>
            <person name="Ruiz-Duenas F.J."/>
            <person name="Sabat G."/>
            <person name="Salamov A."/>
            <person name="Samejima M."/>
            <person name="Schmutz J."/>
            <person name="Slot J.C."/>
            <person name="St John F."/>
            <person name="Stenlid J."/>
            <person name="Sun H."/>
            <person name="Sun S."/>
            <person name="Syed K."/>
            <person name="Tsang A."/>
            <person name="Wiebenga A."/>
            <person name="Young D."/>
            <person name="Pisabarro A."/>
            <person name="Eastwood D.C."/>
            <person name="Martin F."/>
            <person name="Cullen D."/>
            <person name="Grigoriev I.V."/>
            <person name="Hibbett D.S."/>
        </authorList>
    </citation>
    <scope>NUCLEOTIDE SEQUENCE</scope>
    <source>
        <strain evidence="4">FP-58527</strain>
    </source>
</reference>
<dbReference type="STRING" id="743788.S8DWZ7"/>
<dbReference type="eggNOG" id="KOG0988">
    <property type="taxonomic scope" value="Eukaryota"/>
</dbReference>
<dbReference type="PANTHER" id="PTHR23079:SF14">
    <property type="entry name" value="RNA-DEPENDENT RNA POLYMERASE"/>
    <property type="match status" value="1"/>
</dbReference>
<keyword evidence="4" id="KW-1185">Reference proteome</keyword>
<proteinExistence type="inferred from homology"/>
<comment type="catalytic activity">
    <reaction evidence="1">
        <text>RNA(n) + a ribonucleoside 5'-triphosphate = RNA(n+1) + diphosphate</text>
        <dbReference type="Rhea" id="RHEA:21248"/>
        <dbReference type="Rhea" id="RHEA-COMP:14527"/>
        <dbReference type="Rhea" id="RHEA-COMP:17342"/>
        <dbReference type="ChEBI" id="CHEBI:33019"/>
        <dbReference type="ChEBI" id="CHEBI:61557"/>
        <dbReference type="ChEBI" id="CHEBI:140395"/>
        <dbReference type="EC" id="2.7.7.48"/>
    </reaction>
</comment>
<name>S8DWZ7_FOMSC</name>
<organism evidence="3 4">
    <name type="scientific">Fomitopsis schrenkii</name>
    <name type="common">Brown rot fungus</name>
    <dbReference type="NCBI Taxonomy" id="2126942"/>
    <lineage>
        <taxon>Eukaryota</taxon>
        <taxon>Fungi</taxon>
        <taxon>Dikarya</taxon>
        <taxon>Basidiomycota</taxon>
        <taxon>Agaricomycotina</taxon>
        <taxon>Agaricomycetes</taxon>
        <taxon>Polyporales</taxon>
        <taxon>Fomitopsis</taxon>
    </lineage>
</organism>
<evidence type="ECO:0000259" key="2">
    <source>
        <dbReference type="Pfam" id="PF05183"/>
    </source>
</evidence>
<dbReference type="HOGENOM" id="CLU_003387_1_0_1"/>
<dbReference type="Pfam" id="PF05183">
    <property type="entry name" value="RdRP"/>
    <property type="match status" value="1"/>
</dbReference>
<dbReference type="InterPro" id="IPR057596">
    <property type="entry name" value="RDRP_core"/>
</dbReference>
<dbReference type="Proteomes" id="UP000015241">
    <property type="component" value="Unassembled WGS sequence"/>
</dbReference>
<sequence length="992" mass="109996">VDHLPYGVQWELARICAAGGLKAGNEKLADDLGKLATTSNVEGVPTLHSCPSLGIPVVANSNASAKEREIKTPWRELDIEEECLSRDPYSTVGGNAGDRNWVGGRIHFEATLQLVSWGDPETRSAFELKLEAPVMGSSNRFARRFGSSAFMRVQVPNDLRFAFDTSKYGADDVVKYFSRPFILHHHVFRAFYAKDGHVFLYRTRERFTGDSVVMPPGESSSPARQLSIGELIAWHNKLENNKGQSMSKWAARFALGLSNSVPGLRIDGDCIEEINDIVCRGPSERRGKVPSQMVMTDGCGLTSRSVIRTITHRLGWSDEPTALQMRVAGSKIKIDLSSIERPVDPAMLVVDVIKPGRLSTPSRLSEETIINLAENGVPLASFTSLMKNDLQARVESLTQWTPPAASPYILYRNVAHADGVITQRLIRESAGMARARGLTKYDVDDDDKEEDEDGLTDLDELLKEQSTAWWADPTSGCPSTIPETVLVLLDSGFLPDTCPVLASKLKHCVNTVITQCRNKCHVAVPMSCTAFVVPDPCHVLAPNEIHVKSSSRNLLGLDGMATDLVLGDVLVTRHPCKVPTDVQKVTAVYKAELSSYVDVVVVSVDNHCFNGEPLQRHLASMTGGGDYDGDTLEVFWDPILVSHFKNADPVYAHEPDEVQAALSKNPESVRQFMQRTSSSSDDVKLVEMQQYLLGSLRNVSRVGTYSNWWMTSAYKVGYAHPDTIFLAYMFTNILDGAKTGVTVSDNIFQEHKRKFTSLPLPWAGLRKKAKGRTEFAPDERTAKRAAHLPPFVLEELYAELLRQCQVHERKLKELFPDPVHKADVPIDEHLAAPWNDAVARAEQAARARGDAWMERELKAIKAHVAEVGSARGKARGKGKGKGKGGALFSDRPIEQRQDTFRELSRAFEDGPAALEDGSPLLCFDKPALRRLCASYAYIYDRKESWCGWSRFPWDVAMRTLCQIKVEALGGGKTLTEDFYYKMTIPKSFVKQS</sequence>
<accession>S8DWZ7</accession>
<evidence type="ECO:0000313" key="3">
    <source>
        <dbReference type="EMBL" id="EPS97661.1"/>
    </source>
</evidence>
<feature type="non-terminal residue" evidence="3">
    <location>
        <position position="1"/>
    </location>
</feature>
<comment type="similarity">
    <text evidence="1">Belongs to the RdRP family.</text>
</comment>
<keyword evidence="1" id="KW-0548">Nucleotidyltransferase</keyword>
<protein>
    <recommendedName>
        <fullName evidence="1">RNA-dependent RNA polymerase</fullName>
        <ecNumber evidence="1">2.7.7.48</ecNumber>
    </recommendedName>
</protein>
<dbReference type="GO" id="GO:0031380">
    <property type="term" value="C:nuclear RNA-directed RNA polymerase complex"/>
    <property type="evidence" value="ECO:0007669"/>
    <property type="project" value="TreeGrafter"/>
</dbReference>
<dbReference type="AlphaFoldDB" id="S8DWZ7"/>
<dbReference type="OrthoDB" id="10055769at2759"/>
<dbReference type="EC" id="2.7.7.48" evidence="1"/>